<reference evidence="2" key="1">
    <citation type="journal article" date="2019" name="Int. J. Syst. Evol. Microbiol.">
        <title>The Global Catalogue of Microorganisms (GCM) 10K type strain sequencing project: providing services to taxonomists for standard genome sequencing and annotation.</title>
        <authorList>
            <consortium name="The Broad Institute Genomics Platform"/>
            <consortium name="The Broad Institute Genome Sequencing Center for Infectious Disease"/>
            <person name="Wu L."/>
            <person name="Ma J."/>
        </authorList>
    </citation>
    <scope>NUCLEOTIDE SEQUENCE [LARGE SCALE GENOMIC DNA]</scope>
    <source>
        <strain evidence="2">KACC 12507</strain>
    </source>
</reference>
<gene>
    <name evidence="1" type="ORF">ACFO4O_14175</name>
</gene>
<protein>
    <submittedName>
        <fullName evidence="1">DNA alkylation repair protein</fullName>
    </submittedName>
</protein>
<dbReference type="InterPro" id="IPR016024">
    <property type="entry name" value="ARM-type_fold"/>
</dbReference>
<sequence>MPEPFKNLFSHELIEQMGACFAAGHRGFDEQSFVKLAGQNLDTLELKQRSDQIVQAMHQCLPRDFAQTEEILLNSLRPMVNDQVCTASNTAHLLHGWAIMPMAEYVGMHGQGDFNRSMTLLYQMTQRFSAEFAIRYFLKEQESKTLAKLQSWLSDPSEHVRRLVSEGTRPRLPWGMQLRSFVKNPEPLLPILDALKDDSAEYVRRSVANNLNDIAKDHPQIVIDTAKRWLENASNDRTRLVKHACRTLLKKGMPQALSLFGFKQPEQVSVSLTLSKRAVAVGESIDLLVEISSGHANAQQIMLDYVVHHKKANGQLLPKVFKWKTLTLAPYGTIDITKSHSFKPVTTRKYYAGEHQVSLLINGVAHCAESFVLN</sequence>
<evidence type="ECO:0000313" key="2">
    <source>
        <dbReference type="Proteomes" id="UP001595897"/>
    </source>
</evidence>
<dbReference type="InterPro" id="IPR021133">
    <property type="entry name" value="HEAT_type_2"/>
</dbReference>
<dbReference type="EMBL" id="JBHSGU010000009">
    <property type="protein sequence ID" value="MFC4701313.1"/>
    <property type="molecule type" value="Genomic_DNA"/>
</dbReference>
<dbReference type="PROSITE" id="PS50077">
    <property type="entry name" value="HEAT_REPEAT"/>
    <property type="match status" value="1"/>
</dbReference>
<organism evidence="1 2">
    <name type="scientific">Glaciecola siphonariae</name>
    <dbReference type="NCBI Taxonomy" id="521012"/>
    <lineage>
        <taxon>Bacteria</taxon>
        <taxon>Pseudomonadati</taxon>
        <taxon>Pseudomonadota</taxon>
        <taxon>Gammaproteobacteria</taxon>
        <taxon>Alteromonadales</taxon>
        <taxon>Alteromonadaceae</taxon>
        <taxon>Glaciecola</taxon>
    </lineage>
</organism>
<name>A0ABV9M0T3_9ALTE</name>
<dbReference type="SUPFAM" id="SSF48371">
    <property type="entry name" value="ARM repeat"/>
    <property type="match status" value="1"/>
</dbReference>
<evidence type="ECO:0000313" key="1">
    <source>
        <dbReference type="EMBL" id="MFC4701313.1"/>
    </source>
</evidence>
<comment type="caution">
    <text evidence="1">The sequence shown here is derived from an EMBL/GenBank/DDBJ whole genome shotgun (WGS) entry which is preliminary data.</text>
</comment>
<dbReference type="Proteomes" id="UP001595897">
    <property type="component" value="Unassembled WGS sequence"/>
</dbReference>
<accession>A0ABV9M0T3</accession>
<proteinExistence type="predicted"/>
<dbReference type="Gene3D" id="1.25.40.290">
    <property type="entry name" value="ARM repeat domains"/>
    <property type="match status" value="1"/>
</dbReference>
<dbReference type="RefSeq" id="WP_382409680.1">
    <property type="nucleotide sequence ID" value="NZ_JBHSGU010000009.1"/>
</dbReference>
<keyword evidence="2" id="KW-1185">Reference proteome</keyword>